<reference evidence="2 3" key="1">
    <citation type="journal article" date="2017" name="ISME J.">
        <title>Potential for microbial H2 and metal transformations associated with novel bacteria and archaea in deep terrestrial subsurface sediments.</title>
        <authorList>
            <person name="Hernsdorf A.W."/>
            <person name="Amano Y."/>
            <person name="Miyakawa K."/>
            <person name="Ise K."/>
            <person name="Suzuki Y."/>
            <person name="Anantharaman K."/>
            <person name="Probst A."/>
            <person name="Burstein D."/>
            <person name="Thomas B.C."/>
            <person name="Banfield J.F."/>
        </authorList>
    </citation>
    <scope>NUCLEOTIDE SEQUENCE [LARGE SCALE GENOMIC DNA]</scope>
    <source>
        <strain evidence="2">HGW-Wallbacteria-1</strain>
    </source>
</reference>
<name>A0A2N1PJ36_9BACT</name>
<dbReference type="Pfam" id="PF03415">
    <property type="entry name" value="Peptidase_C11"/>
    <property type="match status" value="1"/>
</dbReference>
<comment type="caution">
    <text evidence="2">The sequence shown here is derived from an EMBL/GenBank/DDBJ whole genome shotgun (WGS) entry which is preliminary data.</text>
</comment>
<proteinExistence type="predicted"/>
<evidence type="ECO:0000256" key="1">
    <source>
        <dbReference type="SAM" id="SignalP"/>
    </source>
</evidence>
<keyword evidence="1" id="KW-0732">Signal</keyword>
<organism evidence="2 3">
    <name type="scientific">Candidatus Wallbacteria bacterium HGW-Wallbacteria-1</name>
    <dbReference type="NCBI Taxonomy" id="2013854"/>
    <lineage>
        <taxon>Bacteria</taxon>
        <taxon>Candidatus Walliibacteriota</taxon>
    </lineage>
</organism>
<gene>
    <name evidence="2" type="ORF">CVV64_19205</name>
</gene>
<sequence>MMNSGLHSTIAFVSLALIFSVMLSVSASAAPAAAPAALDDWTIMYYAVGEAKIQDDQITALNQINESHKPGRGVNFICQFDYQDKPAQLYVLKDKFVIMGSSSDGTISDNMGNPETLYKFLKYGITNYPASHYALIIDSHGSGIESYRGAGSTADRPVSFREFWKSFYEMDDILDATAYDYDDNDCLTLVEARGAIMKAMARHNEGRRLDVMFNAACWQMMAEWNGQIRDCVKYVIACPTTCYCSAPAVAGFIHKLCRNKLTPLQVAQRIAEDYIDDVSKETIIAAIDSEQYDDFILAFNRWLYMFIRELPDSGGVGFKSAAFVDPEHDGNQRFVSFRSLISSVLAGKLTFKPSAKLLEAARALSSQYDKCLAASWRKGYEGAGGMSIYFPIESKQWKSFRNHYAVMNLAVETLWDEYLDFARGVEGPEGSDKFLLLVRGLKRLHDEVSFRKAQFERAEAASLSGAKTLFARSLQSANGLAADMEALFALSVREDLARGGESILRYAAFLDRTSAEGKRDFAGLNALILKTMKASQADGSCSMNESGQKKVMKLLN</sequence>
<evidence type="ECO:0008006" key="4">
    <source>
        <dbReference type="Google" id="ProtNLM"/>
    </source>
</evidence>
<feature type="chain" id="PRO_5014722575" description="Clostripain" evidence="1">
    <location>
        <begin position="30"/>
        <end position="556"/>
    </location>
</feature>
<evidence type="ECO:0000313" key="2">
    <source>
        <dbReference type="EMBL" id="PKK88357.1"/>
    </source>
</evidence>
<dbReference type="AlphaFoldDB" id="A0A2N1PJ36"/>
<dbReference type="PANTHER" id="PTHR37835:SF1">
    <property type="entry name" value="ALPHA-CLOSTRIPAIN"/>
    <property type="match status" value="1"/>
</dbReference>
<accession>A0A2N1PJ36</accession>
<evidence type="ECO:0000313" key="3">
    <source>
        <dbReference type="Proteomes" id="UP000233256"/>
    </source>
</evidence>
<dbReference type="InterPro" id="IPR005077">
    <property type="entry name" value="Peptidase_C11"/>
</dbReference>
<dbReference type="Gene3D" id="3.40.50.11970">
    <property type="match status" value="1"/>
</dbReference>
<dbReference type="PANTHER" id="PTHR37835">
    <property type="entry name" value="ALPHA-CLOSTRIPAIN"/>
    <property type="match status" value="1"/>
</dbReference>
<dbReference type="Proteomes" id="UP000233256">
    <property type="component" value="Unassembled WGS sequence"/>
</dbReference>
<dbReference type="EMBL" id="PGXC01000050">
    <property type="protein sequence ID" value="PKK88357.1"/>
    <property type="molecule type" value="Genomic_DNA"/>
</dbReference>
<feature type="signal peptide" evidence="1">
    <location>
        <begin position="1"/>
        <end position="29"/>
    </location>
</feature>
<protein>
    <recommendedName>
        <fullName evidence="4">Clostripain</fullName>
    </recommendedName>
</protein>